<dbReference type="EMBL" id="BAABJP010000010">
    <property type="protein sequence ID" value="GAA5155570.1"/>
    <property type="molecule type" value="Genomic_DNA"/>
</dbReference>
<dbReference type="PANTHER" id="PTHR31460">
    <property type="match status" value="1"/>
</dbReference>
<evidence type="ECO:0008006" key="4">
    <source>
        <dbReference type="Google" id="ProtNLM"/>
    </source>
</evidence>
<feature type="region of interest" description="Disordered" evidence="1">
    <location>
        <begin position="1"/>
        <end position="28"/>
    </location>
</feature>
<accession>A0ABP9Q225</accession>
<feature type="compositionally biased region" description="Pro residues" evidence="1">
    <location>
        <begin position="1"/>
        <end position="19"/>
    </location>
</feature>
<gene>
    <name evidence="2" type="ORF">GCM10023321_29240</name>
</gene>
<dbReference type="Gene3D" id="2.130.10.10">
    <property type="entry name" value="YVTN repeat-like/Quinoprotein amine dehydrogenase"/>
    <property type="match status" value="2"/>
</dbReference>
<reference evidence="3" key="1">
    <citation type="journal article" date="2019" name="Int. J. Syst. Evol. Microbiol.">
        <title>The Global Catalogue of Microorganisms (GCM) 10K type strain sequencing project: providing services to taxonomists for standard genome sequencing and annotation.</title>
        <authorList>
            <consortium name="The Broad Institute Genomics Platform"/>
            <consortium name="The Broad Institute Genome Sequencing Center for Infectious Disease"/>
            <person name="Wu L."/>
            <person name="Ma J."/>
        </authorList>
    </citation>
    <scope>NUCLEOTIDE SEQUENCE [LARGE SCALE GENOMIC DNA]</scope>
    <source>
        <strain evidence="3">JCM 18303</strain>
    </source>
</reference>
<feature type="region of interest" description="Disordered" evidence="1">
    <location>
        <begin position="173"/>
        <end position="194"/>
    </location>
</feature>
<name>A0ABP9Q225_9PSEU</name>
<proteinExistence type="predicted"/>
<evidence type="ECO:0000313" key="3">
    <source>
        <dbReference type="Proteomes" id="UP001428817"/>
    </source>
</evidence>
<dbReference type="SUPFAM" id="SSF63829">
    <property type="entry name" value="Calcium-dependent phosphotriesterase"/>
    <property type="match status" value="1"/>
</dbReference>
<dbReference type="InterPro" id="IPR053224">
    <property type="entry name" value="Sensory_adhesion_molecule"/>
</dbReference>
<sequence>MPEPSEMPAEPLPAPPASPPTRLADLPANAPDLVKLPNGFAPEGLAIGPGPTGYLGDRANGAIYRVDLATGRGMVLSPPTGRGVQGLKLNRDRLYAAGADTGDARVYDLGTGRLLVSLPLVKQPNKDTMVNDVLLTEDAWWLTESHGNVLYRVGLPPDGALPTQRDVRAVPLTGDFHPRPGTNANGIAPTPDGKGLLVMQSNTGRLLRVDPDTGRATGVDLGGATLPDGDGLLLEGQTLYVALNDGNAVAAIQLDATAGKGRLTRRITDPRFDKPTTLAAVGDRIYLPQARFDAPTTPATAYTVIAVRPAK</sequence>
<evidence type="ECO:0000256" key="1">
    <source>
        <dbReference type="SAM" id="MobiDB-lite"/>
    </source>
</evidence>
<evidence type="ECO:0000313" key="2">
    <source>
        <dbReference type="EMBL" id="GAA5155570.1"/>
    </source>
</evidence>
<organism evidence="2 3">
    <name type="scientific">Pseudonocardia eucalypti</name>
    <dbReference type="NCBI Taxonomy" id="648755"/>
    <lineage>
        <taxon>Bacteria</taxon>
        <taxon>Bacillati</taxon>
        <taxon>Actinomycetota</taxon>
        <taxon>Actinomycetes</taxon>
        <taxon>Pseudonocardiales</taxon>
        <taxon>Pseudonocardiaceae</taxon>
        <taxon>Pseudonocardia</taxon>
    </lineage>
</organism>
<keyword evidence="3" id="KW-1185">Reference proteome</keyword>
<dbReference type="Proteomes" id="UP001428817">
    <property type="component" value="Unassembled WGS sequence"/>
</dbReference>
<dbReference type="PANTHER" id="PTHR31460:SF3">
    <property type="entry name" value="MESOCENTIN"/>
    <property type="match status" value="1"/>
</dbReference>
<protein>
    <recommendedName>
        <fullName evidence="4">Superoxide dismutase</fullName>
    </recommendedName>
</protein>
<comment type="caution">
    <text evidence="2">The sequence shown here is derived from an EMBL/GenBank/DDBJ whole genome shotgun (WGS) entry which is preliminary data.</text>
</comment>
<dbReference type="InterPro" id="IPR015943">
    <property type="entry name" value="WD40/YVTN_repeat-like_dom_sf"/>
</dbReference>